<proteinExistence type="predicted"/>
<dbReference type="PANTHER" id="PTHR19854">
    <property type="entry name" value="TRANSDUCIN BETA-LIKE 3"/>
    <property type="match status" value="1"/>
</dbReference>
<name>A0A2G9U7N2_TELCI</name>
<sequence length="182" mass="19735">MEGNGTELGSSDGKLYQLKALARATGHTNSVNAICFSHSGKRPFLVSVSTDTTIKLWSLTELDQDANDEVNLENVGKLSCSSTLVAHGKDVNCVDVSLTDSVCISGGMDKLVKLWHVDPAKMRLGIAGTLTGHRRGVADARFSPTSLVIDFFSLDSKTLIFPLTVNLIDVTHHCWTWFSIIL</sequence>
<dbReference type="InterPro" id="IPR015943">
    <property type="entry name" value="WD40/YVTN_repeat-like_dom_sf"/>
</dbReference>
<keyword evidence="1 3" id="KW-0853">WD repeat</keyword>
<organism evidence="4 5">
    <name type="scientific">Teladorsagia circumcincta</name>
    <name type="common">Brown stomach worm</name>
    <name type="synonym">Ostertagia circumcincta</name>
    <dbReference type="NCBI Taxonomy" id="45464"/>
    <lineage>
        <taxon>Eukaryota</taxon>
        <taxon>Metazoa</taxon>
        <taxon>Ecdysozoa</taxon>
        <taxon>Nematoda</taxon>
        <taxon>Chromadorea</taxon>
        <taxon>Rhabditida</taxon>
        <taxon>Rhabditina</taxon>
        <taxon>Rhabditomorpha</taxon>
        <taxon>Strongyloidea</taxon>
        <taxon>Trichostrongylidae</taxon>
        <taxon>Teladorsagia</taxon>
    </lineage>
</organism>
<dbReference type="SUPFAM" id="SSF50978">
    <property type="entry name" value="WD40 repeat-like"/>
    <property type="match status" value="1"/>
</dbReference>
<evidence type="ECO:0000256" key="3">
    <source>
        <dbReference type="PROSITE-ProRule" id="PRU00221"/>
    </source>
</evidence>
<dbReference type="InterPro" id="IPR001680">
    <property type="entry name" value="WD40_rpt"/>
</dbReference>
<keyword evidence="5" id="KW-1185">Reference proteome</keyword>
<evidence type="ECO:0000313" key="5">
    <source>
        <dbReference type="Proteomes" id="UP000230423"/>
    </source>
</evidence>
<protein>
    <submittedName>
        <fullName evidence="4">WD domain, G-beta repeat protein</fullName>
    </submittedName>
</protein>
<keyword evidence="2" id="KW-0677">Repeat</keyword>
<dbReference type="InterPro" id="IPR036322">
    <property type="entry name" value="WD40_repeat_dom_sf"/>
</dbReference>
<dbReference type="Gene3D" id="2.130.10.10">
    <property type="entry name" value="YVTN repeat-like/Quinoprotein amine dehydrogenase"/>
    <property type="match status" value="2"/>
</dbReference>
<feature type="repeat" description="WD" evidence="3">
    <location>
        <begin position="24"/>
        <end position="59"/>
    </location>
</feature>
<dbReference type="OrthoDB" id="5414888at2759"/>
<dbReference type="GO" id="GO:0000472">
    <property type="term" value="P:endonucleolytic cleavage to generate mature 5'-end of SSU-rRNA from (SSU-rRNA, 5.8S rRNA, LSU-rRNA)"/>
    <property type="evidence" value="ECO:0007669"/>
    <property type="project" value="TreeGrafter"/>
</dbReference>
<feature type="repeat" description="WD" evidence="3">
    <location>
        <begin position="84"/>
        <end position="118"/>
    </location>
</feature>
<dbReference type="GO" id="GO:0034511">
    <property type="term" value="F:U3 snoRNA binding"/>
    <property type="evidence" value="ECO:0007669"/>
    <property type="project" value="TreeGrafter"/>
</dbReference>
<dbReference type="Proteomes" id="UP000230423">
    <property type="component" value="Unassembled WGS sequence"/>
</dbReference>
<evidence type="ECO:0000313" key="4">
    <source>
        <dbReference type="EMBL" id="PIO66261.1"/>
    </source>
</evidence>
<evidence type="ECO:0000256" key="2">
    <source>
        <dbReference type="ARBA" id="ARBA00022737"/>
    </source>
</evidence>
<accession>A0A2G9U7N2</accession>
<dbReference type="EMBL" id="KZ348384">
    <property type="protein sequence ID" value="PIO66261.1"/>
    <property type="molecule type" value="Genomic_DNA"/>
</dbReference>
<gene>
    <name evidence="4" type="ORF">TELCIR_12029</name>
</gene>
<dbReference type="Pfam" id="PF00400">
    <property type="entry name" value="WD40"/>
    <property type="match status" value="2"/>
</dbReference>
<dbReference type="PANTHER" id="PTHR19854:SF15">
    <property type="entry name" value="TRANSDUCIN BETA-LIKE PROTEIN 3"/>
    <property type="match status" value="1"/>
</dbReference>
<dbReference type="GO" id="GO:0000480">
    <property type="term" value="P:endonucleolytic cleavage in 5'-ETS of tricistronic rRNA transcript (SSU-rRNA, 5.8S rRNA, LSU-rRNA)"/>
    <property type="evidence" value="ECO:0007669"/>
    <property type="project" value="TreeGrafter"/>
</dbReference>
<dbReference type="SMART" id="SM00320">
    <property type="entry name" value="WD40"/>
    <property type="match status" value="2"/>
</dbReference>
<dbReference type="GO" id="GO:0005730">
    <property type="term" value="C:nucleolus"/>
    <property type="evidence" value="ECO:0007669"/>
    <property type="project" value="TreeGrafter"/>
</dbReference>
<dbReference type="PROSITE" id="PS50294">
    <property type="entry name" value="WD_REPEATS_REGION"/>
    <property type="match status" value="1"/>
</dbReference>
<evidence type="ECO:0000256" key="1">
    <source>
        <dbReference type="ARBA" id="ARBA00022574"/>
    </source>
</evidence>
<dbReference type="GO" id="GO:0030686">
    <property type="term" value="C:90S preribosome"/>
    <property type="evidence" value="ECO:0007669"/>
    <property type="project" value="TreeGrafter"/>
</dbReference>
<reference evidence="4 5" key="1">
    <citation type="submission" date="2015-09" db="EMBL/GenBank/DDBJ databases">
        <title>Draft genome of the parasitic nematode Teladorsagia circumcincta isolate WARC Sus (inbred).</title>
        <authorList>
            <person name="Mitreva M."/>
        </authorList>
    </citation>
    <scope>NUCLEOTIDE SEQUENCE [LARGE SCALE GENOMIC DNA]</scope>
    <source>
        <strain evidence="4 5">S</strain>
    </source>
</reference>
<dbReference type="PROSITE" id="PS50082">
    <property type="entry name" value="WD_REPEATS_2"/>
    <property type="match status" value="2"/>
</dbReference>
<dbReference type="AlphaFoldDB" id="A0A2G9U7N2"/>